<dbReference type="Proteomes" id="UP001226434">
    <property type="component" value="Unassembled WGS sequence"/>
</dbReference>
<evidence type="ECO:0008006" key="3">
    <source>
        <dbReference type="Google" id="ProtNLM"/>
    </source>
</evidence>
<evidence type="ECO:0000313" key="2">
    <source>
        <dbReference type="Proteomes" id="UP001226434"/>
    </source>
</evidence>
<comment type="caution">
    <text evidence="1">The sequence shown here is derived from an EMBL/GenBank/DDBJ whole genome shotgun (WGS) entry which is preliminary data.</text>
</comment>
<proteinExistence type="predicted"/>
<sequence>MAKQTIEKLKGWFKTGLKPTQQQFWDWLDSFWHKDDKIPVGSIDGLQKALDNMPDAGVIKGLGDQFQKHVSDTENPHEVTKDQVGLGSVNNTSDEDKPISNATAAALQFVNNAVSTVDAKADTKLTQGGDALGENLVAGTNDNYPFIVKQNGIERERLAATTGNKLIGTAYDNGIDKLQVNGSINANSATLHSEGLGNSQVSNVNINRTEDGATFGLNIGTGKTYGLRYLLFQSYGTSFPALFYFPSTTFVGSLSVSGIFNCPTIETSSPEGWSFISGLGTTRRDISKPILKIGNTGHVKIATNPATSSVDNYAAALDVQSTTAGFLPPRMTTAQRDSLDGIFEYTVTNGGSGYVSPVITVSGGGGSGAIALDIEIVNGTITRIFASSSGSGYTSQPTITITDSGGGSGATAIAKLGKLEGGLTIYNLDTRTMQTWNGTMWKDHF</sequence>
<keyword evidence="2" id="KW-1185">Reference proteome</keyword>
<accession>A0ABT6R9L4</accession>
<gene>
    <name evidence="1" type="ORF">QJ048_04995</name>
</gene>
<evidence type="ECO:0000313" key="1">
    <source>
        <dbReference type="EMBL" id="MDI3319116.1"/>
    </source>
</evidence>
<dbReference type="EMBL" id="JASBRG010000003">
    <property type="protein sequence ID" value="MDI3319116.1"/>
    <property type="molecule type" value="Genomic_DNA"/>
</dbReference>
<organism evidence="1 2">
    <name type="scientific">Pinibacter soli</name>
    <dbReference type="NCBI Taxonomy" id="3044211"/>
    <lineage>
        <taxon>Bacteria</taxon>
        <taxon>Pseudomonadati</taxon>
        <taxon>Bacteroidota</taxon>
        <taxon>Chitinophagia</taxon>
        <taxon>Chitinophagales</taxon>
        <taxon>Chitinophagaceae</taxon>
        <taxon>Pinibacter</taxon>
    </lineage>
</organism>
<protein>
    <recommendedName>
        <fullName evidence="3">Tail fiber protein</fullName>
    </recommendedName>
</protein>
<dbReference type="RefSeq" id="WP_282333231.1">
    <property type="nucleotide sequence ID" value="NZ_JASBRG010000003.1"/>
</dbReference>
<reference evidence="1 2" key="1">
    <citation type="submission" date="2023-05" db="EMBL/GenBank/DDBJ databases">
        <title>Genome sequence of Pinibacter sp. MAH-24.</title>
        <authorList>
            <person name="Huq M.A."/>
        </authorList>
    </citation>
    <scope>NUCLEOTIDE SEQUENCE [LARGE SCALE GENOMIC DNA]</scope>
    <source>
        <strain evidence="1 2">MAH-24</strain>
    </source>
</reference>
<name>A0ABT6R9L4_9BACT</name>